<evidence type="ECO:0000256" key="1">
    <source>
        <dbReference type="SAM" id="MobiDB-lite"/>
    </source>
</evidence>
<organism evidence="2 3">
    <name type="scientific">Frankia nepalensis</name>
    <dbReference type="NCBI Taxonomy" id="1836974"/>
    <lineage>
        <taxon>Bacteria</taxon>
        <taxon>Bacillati</taxon>
        <taxon>Actinomycetota</taxon>
        <taxon>Actinomycetes</taxon>
        <taxon>Frankiales</taxon>
        <taxon>Frankiaceae</taxon>
        <taxon>Frankia</taxon>
    </lineage>
</organism>
<name>A0A937ULQ1_9ACTN</name>
<feature type="compositionally biased region" description="Low complexity" evidence="1">
    <location>
        <begin position="8"/>
        <end position="19"/>
    </location>
</feature>
<proteinExistence type="predicted"/>
<comment type="caution">
    <text evidence="2">The sequence shown here is derived from an EMBL/GenBank/DDBJ whole genome shotgun (WGS) entry which is preliminary data.</text>
</comment>
<protein>
    <submittedName>
        <fullName evidence="2">Uncharacterized protein</fullName>
    </submittedName>
</protein>
<reference evidence="2" key="1">
    <citation type="submission" date="2020-12" db="EMBL/GenBank/DDBJ databases">
        <title>Genomic characterization of non-nitrogen-fixing Frankia strains.</title>
        <authorList>
            <person name="Carlos-Shanley C."/>
            <person name="Guerra T."/>
            <person name="Hahn D."/>
        </authorList>
    </citation>
    <scope>NUCLEOTIDE SEQUENCE</scope>
    <source>
        <strain evidence="2">CN6</strain>
    </source>
</reference>
<evidence type="ECO:0000313" key="2">
    <source>
        <dbReference type="EMBL" id="MBL7626012.1"/>
    </source>
</evidence>
<gene>
    <name evidence="2" type="ORF">I7412_02225</name>
</gene>
<dbReference type="EMBL" id="JAEACQ010000122">
    <property type="protein sequence ID" value="MBL7626012.1"/>
    <property type="molecule type" value="Genomic_DNA"/>
</dbReference>
<dbReference type="RefSeq" id="WP_203002322.1">
    <property type="nucleotide sequence ID" value="NZ_JADWYU010000083.1"/>
</dbReference>
<keyword evidence="3" id="KW-1185">Reference proteome</keyword>
<sequence>MIRRRRSGSAGAVDAADGAGAAGDGRRREDTETSREVRRLWWALAGVVGEANAEGARLPPGAVPTVRDVDDVLRPLLEHLEIHPPNGEELRGLIAIIDDYLPQALRDYLALPARYAERPGPTGTSPADDLVRQLVLLDEGANELADLVYTGDAARLAVQARFLDAKFRRSDLDLE</sequence>
<dbReference type="Proteomes" id="UP000604475">
    <property type="component" value="Unassembled WGS sequence"/>
</dbReference>
<feature type="region of interest" description="Disordered" evidence="1">
    <location>
        <begin position="1"/>
        <end position="32"/>
    </location>
</feature>
<accession>A0A937ULQ1</accession>
<evidence type="ECO:0000313" key="3">
    <source>
        <dbReference type="Proteomes" id="UP000604475"/>
    </source>
</evidence>
<dbReference type="AlphaFoldDB" id="A0A937ULQ1"/>